<sequence length="108" mass="11835">MTNFDDPVRMFVRNKLLGEWAADKLGLVGQEADEYSEALAQAVFAPERSDVLSKIRKDFDAAGVAQTDEQIMQVMTAFLIKAGKAMSGAQGDSLRGAEVMLARKLILR</sequence>
<evidence type="ECO:0000313" key="2">
    <source>
        <dbReference type="Proteomes" id="UP000245926"/>
    </source>
</evidence>
<dbReference type="Gene3D" id="1.10.790.20">
    <property type="entry name" value="Domain of unknown function DUF1476"/>
    <property type="match status" value="1"/>
</dbReference>
<name>A0A2U8WA10_9HYPH</name>
<proteinExistence type="predicted"/>
<dbReference type="Proteomes" id="UP000245926">
    <property type="component" value="Chromosome"/>
</dbReference>
<gene>
    <name evidence="1" type="ORF">DK389_22975</name>
</gene>
<organism evidence="1 2">
    <name type="scientific">Methylobacterium durans</name>
    <dbReference type="NCBI Taxonomy" id="2202825"/>
    <lineage>
        <taxon>Bacteria</taxon>
        <taxon>Pseudomonadati</taxon>
        <taxon>Pseudomonadota</taxon>
        <taxon>Alphaproteobacteria</taxon>
        <taxon>Hyphomicrobiales</taxon>
        <taxon>Methylobacteriaceae</taxon>
        <taxon>Methylobacterium</taxon>
    </lineage>
</organism>
<dbReference type="RefSeq" id="WP_109893062.1">
    <property type="nucleotide sequence ID" value="NZ_CP029550.1"/>
</dbReference>
<dbReference type="Pfam" id="PF07345">
    <property type="entry name" value="ATPaseInh_sub_z"/>
    <property type="match status" value="1"/>
</dbReference>
<keyword evidence="2" id="KW-1185">Reference proteome</keyword>
<reference evidence="2" key="1">
    <citation type="submission" date="2018-05" db="EMBL/GenBank/DDBJ databases">
        <title>Complete Genome Sequence of Methylobacterium sp. 17SD2-17.</title>
        <authorList>
            <person name="Srinivasan S."/>
        </authorList>
    </citation>
    <scope>NUCLEOTIDE SEQUENCE [LARGE SCALE GENOMIC DNA]</scope>
    <source>
        <strain evidence="2">17SD2-17</strain>
    </source>
</reference>
<dbReference type="KEGG" id="mets:DK389_22975"/>
<protein>
    <recommendedName>
        <fullName evidence="3">DUF1476 domain-containing protein</fullName>
    </recommendedName>
</protein>
<dbReference type="EMBL" id="CP029550">
    <property type="protein sequence ID" value="AWN42839.1"/>
    <property type="molecule type" value="Genomic_DNA"/>
</dbReference>
<dbReference type="InterPro" id="IPR038293">
    <property type="entry name" value="ATPase_inh_sub_z_sf"/>
</dbReference>
<accession>A0A2U8WA10</accession>
<dbReference type="OrthoDB" id="9810387at2"/>
<evidence type="ECO:0008006" key="3">
    <source>
        <dbReference type="Google" id="ProtNLM"/>
    </source>
</evidence>
<dbReference type="AlphaFoldDB" id="A0A2U8WA10"/>
<evidence type="ECO:0000313" key="1">
    <source>
        <dbReference type="EMBL" id="AWN42839.1"/>
    </source>
</evidence>
<dbReference type="InterPro" id="IPR009945">
    <property type="entry name" value="ATPase_inh_sub_z"/>
</dbReference>